<dbReference type="Proteomes" id="UP000240294">
    <property type="component" value="Genome"/>
</dbReference>
<keyword evidence="2" id="KW-1185">Reference proteome</keyword>
<name>A0A2I6UFX8_9CAUD</name>
<sequence length="202" mass="22830">MHDSNGGLFNQTNTTNFLLEVPDGNLTKAFKLNLQVAAVPGIHIPVTEVAGQPQGMHRASLSSATIEFEAVPCRFLVDEKLESWLQCYQWMLACNNYLNRDKSGWNRKDGFPDAVLMHILDNDKRDIVLTIRYVGAWISDLSEIEYSLAEDSDVPMYCTATLNYKYIEVEQNGVIIEGRAPINEAREVQLQAQIRGRHPSMQ</sequence>
<reference evidence="2" key="1">
    <citation type="submission" date="2018-01" db="EMBL/GenBank/DDBJ databases">
        <title>Direct submission.</title>
        <authorList>
            <person name="Ciacci N."/>
        </authorList>
    </citation>
    <scope>NUCLEOTIDE SEQUENCE [LARGE SCALE GENOMIC DNA]</scope>
</reference>
<accession>A0A2I6UFX8</accession>
<proteinExistence type="predicted"/>
<evidence type="ECO:0000313" key="1">
    <source>
        <dbReference type="EMBL" id="AUO78889.1"/>
    </source>
</evidence>
<protein>
    <submittedName>
        <fullName evidence="1">Tail completion protein</fullName>
    </submittedName>
</protein>
<evidence type="ECO:0000313" key="2">
    <source>
        <dbReference type="Proteomes" id="UP000240294"/>
    </source>
</evidence>
<organism evidence="1 2">
    <name type="scientific">Klebsiella phage vB_Kpn_F48</name>
    <dbReference type="NCBI Taxonomy" id="2070028"/>
    <lineage>
        <taxon>Viruses</taxon>
        <taxon>Duplodnaviria</taxon>
        <taxon>Heunggongvirae</taxon>
        <taxon>Uroviricota</taxon>
        <taxon>Caudoviricetes</taxon>
        <taxon>Marfavirus</taxon>
        <taxon>Marfavirus F48</taxon>
    </lineage>
</organism>
<dbReference type="EMBL" id="MG746602">
    <property type="protein sequence ID" value="AUO78889.1"/>
    <property type="molecule type" value="Genomic_DNA"/>
</dbReference>
<gene>
    <name evidence="1" type="ORF">vBKpnF48_264</name>
</gene>